<reference evidence="2 3" key="1">
    <citation type="submission" date="2014-06" db="EMBL/GenBank/DDBJ databases">
        <authorList>
            <person name="Ju J."/>
            <person name="Zhang J."/>
        </authorList>
    </citation>
    <scope>NUCLEOTIDE SEQUENCE [LARGE SCALE GENOMIC DNA]</scope>
    <source>
        <strain evidence="2">DmW_048</strain>
    </source>
</reference>
<evidence type="ECO:0008006" key="4">
    <source>
        <dbReference type="Google" id="ProtNLM"/>
    </source>
</evidence>
<organism evidence="2 3">
    <name type="scientific">Acetobacter orientalis</name>
    <dbReference type="NCBI Taxonomy" id="146474"/>
    <lineage>
        <taxon>Bacteria</taxon>
        <taxon>Pseudomonadati</taxon>
        <taxon>Pseudomonadota</taxon>
        <taxon>Alphaproteobacteria</taxon>
        <taxon>Acetobacterales</taxon>
        <taxon>Acetobacteraceae</taxon>
        <taxon>Acetobacter</taxon>
    </lineage>
</organism>
<gene>
    <name evidence="2" type="ORF">HK15_03710</name>
</gene>
<comment type="caution">
    <text evidence="2">The sequence shown here is derived from an EMBL/GenBank/DDBJ whole genome shotgun (WGS) entry which is preliminary data.</text>
</comment>
<dbReference type="EMBL" id="JOOY01000158">
    <property type="protein sequence ID" value="OUI97343.1"/>
    <property type="molecule type" value="Genomic_DNA"/>
</dbReference>
<evidence type="ECO:0000313" key="3">
    <source>
        <dbReference type="Proteomes" id="UP000194999"/>
    </source>
</evidence>
<proteinExistence type="predicted"/>
<accession>A0A252AZ08</accession>
<dbReference type="Proteomes" id="UP000194999">
    <property type="component" value="Unassembled WGS sequence"/>
</dbReference>
<feature type="chain" id="PRO_5013304493" description="Secreted protein" evidence="1">
    <location>
        <begin position="38"/>
        <end position="152"/>
    </location>
</feature>
<feature type="signal peptide" evidence="1">
    <location>
        <begin position="1"/>
        <end position="37"/>
    </location>
</feature>
<dbReference type="AlphaFoldDB" id="A0A252AZ08"/>
<sequence>MFRLFAESVPVPGLKTLTLLPALFMAMLLCAPLHARADDGDDAEVRSKVPNAQLQKELAVLQFKPEAASEACVESLKELHKTQALLEEEQKHSNDQDLAVAQDVLESDFENSIEMCAPDVRNLCETPNPDVKLVQTCEKLGGLPDIADRAAD</sequence>
<evidence type="ECO:0000256" key="1">
    <source>
        <dbReference type="SAM" id="SignalP"/>
    </source>
</evidence>
<name>A0A252AZ08_9PROT</name>
<protein>
    <recommendedName>
        <fullName evidence="4">Secreted protein</fullName>
    </recommendedName>
</protein>
<keyword evidence="1" id="KW-0732">Signal</keyword>
<evidence type="ECO:0000313" key="2">
    <source>
        <dbReference type="EMBL" id="OUI97343.1"/>
    </source>
</evidence>